<dbReference type="InterPro" id="IPR005122">
    <property type="entry name" value="Uracil-DNA_glycosylase-like"/>
</dbReference>
<evidence type="ECO:0000313" key="10">
    <source>
        <dbReference type="Proteomes" id="UP000593994"/>
    </source>
</evidence>
<dbReference type="GO" id="GO:0097506">
    <property type="term" value="F:deaminated base DNA N-glycosylase activity"/>
    <property type="evidence" value="ECO:0007669"/>
    <property type="project" value="UniProtKB-ARBA"/>
</dbReference>
<keyword evidence="6" id="KW-0411">Iron-sulfur</keyword>
<keyword evidence="2" id="KW-0479">Metal-binding</keyword>
<dbReference type="InterPro" id="IPR036895">
    <property type="entry name" value="Uracil-DNA_glycosylase-like_sf"/>
</dbReference>
<keyword evidence="3" id="KW-0227">DNA damage</keyword>
<dbReference type="GO" id="GO:0006281">
    <property type="term" value="P:DNA repair"/>
    <property type="evidence" value="ECO:0007669"/>
    <property type="project" value="UniProtKB-KW"/>
</dbReference>
<evidence type="ECO:0000313" key="9">
    <source>
        <dbReference type="EMBL" id="QOY50904.1"/>
    </source>
</evidence>
<dbReference type="AlphaFoldDB" id="A0A7S7LSU5"/>
<dbReference type="SMART" id="SM00986">
    <property type="entry name" value="UDG"/>
    <property type="match status" value="1"/>
</dbReference>
<keyword evidence="10" id="KW-1185">Reference proteome</keyword>
<dbReference type="SUPFAM" id="SSF52141">
    <property type="entry name" value="Uracil-DNA glycosylase-like"/>
    <property type="match status" value="1"/>
</dbReference>
<protein>
    <submittedName>
        <fullName evidence="9">Uracil-DNA glycosylase</fullName>
    </submittedName>
</protein>
<gene>
    <name evidence="9" type="ORF">HUE88_07045</name>
</gene>
<dbReference type="Gene3D" id="3.40.470.10">
    <property type="entry name" value="Uracil-DNA glycosylase-like domain"/>
    <property type="match status" value="1"/>
</dbReference>
<proteinExistence type="predicted"/>
<sequence>MKSFQNLLLLQNLYRLKAIGFEYSDPFSVNKKSSNEKPSTLDELVRDISTCHLCDLSKSRSQSMSGFGNPNADIMIIDYSVSLNEDNTNSYYTGRSGEILTNMIENVLKLKTEDVYFTHAIKCKPLNSNAPSNSEWDSCKNHLFSQIEFVKPKIIVTLGKDAYAKVTSENENFQSVRGHVIDFKEYKLIPIFHPNHLLRNPDDKKIALNDLKTIKSCI</sequence>
<dbReference type="InterPro" id="IPR051536">
    <property type="entry name" value="UDG_Type-4/5"/>
</dbReference>
<dbReference type="SMART" id="SM00987">
    <property type="entry name" value="UreE_C"/>
    <property type="match status" value="1"/>
</dbReference>
<organism evidence="9 10">
    <name type="scientific">Candidatus Sulfurimonas baltica</name>
    <dbReference type="NCBI Taxonomy" id="2740404"/>
    <lineage>
        <taxon>Bacteria</taxon>
        <taxon>Pseudomonadati</taxon>
        <taxon>Campylobacterota</taxon>
        <taxon>Epsilonproteobacteria</taxon>
        <taxon>Campylobacterales</taxon>
        <taxon>Sulfurimonadaceae</taxon>
        <taxon>Sulfurimonas</taxon>
    </lineage>
</organism>
<dbReference type="GO" id="GO:0051539">
    <property type="term" value="F:4 iron, 4 sulfur cluster binding"/>
    <property type="evidence" value="ECO:0007669"/>
    <property type="project" value="UniProtKB-KW"/>
</dbReference>
<evidence type="ECO:0000256" key="2">
    <source>
        <dbReference type="ARBA" id="ARBA00022723"/>
    </source>
</evidence>
<evidence type="ECO:0000256" key="7">
    <source>
        <dbReference type="ARBA" id="ARBA00023204"/>
    </source>
</evidence>
<feature type="domain" description="Uracil-DNA glycosylase-like" evidence="8">
    <location>
        <begin position="65"/>
        <end position="212"/>
    </location>
</feature>
<evidence type="ECO:0000259" key="8">
    <source>
        <dbReference type="SMART" id="SM00986"/>
    </source>
</evidence>
<dbReference type="PANTHER" id="PTHR33693">
    <property type="entry name" value="TYPE-5 URACIL-DNA GLYCOSYLASE"/>
    <property type="match status" value="1"/>
</dbReference>
<dbReference type="CDD" id="cd10030">
    <property type="entry name" value="UDG-F4_TTUDGA_SPO1dp_like"/>
    <property type="match status" value="1"/>
</dbReference>
<dbReference type="RefSeq" id="WP_194368024.1">
    <property type="nucleotide sequence ID" value="NZ_CP054492.1"/>
</dbReference>
<dbReference type="KEGG" id="sbal:HUE88_07045"/>
<dbReference type="Proteomes" id="UP000593994">
    <property type="component" value="Chromosome"/>
</dbReference>
<dbReference type="PANTHER" id="PTHR33693:SF1">
    <property type="entry name" value="TYPE-4 URACIL-DNA GLYCOSYLASE"/>
    <property type="match status" value="1"/>
</dbReference>
<accession>A0A7S7LSU5</accession>
<dbReference type="Pfam" id="PF03167">
    <property type="entry name" value="UDG"/>
    <property type="match status" value="1"/>
</dbReference>
<evidence type="ECO:0000256" key="6">
    <source>
        <dbReference type="ARBA" id="ARBA00023014"/>
    </source>
</evidence>
<reference evidence="9 10" key="1">
    <citation type="submission" date="2020-05" db="EMBL/GenBank/DDBJ databases">
        <title>Sulfurimonas marisnigri, sp. nov., and Sulfurimonas baltica, sp. nov., manganese oxide reducing chemolithoautotrophs of the class Epsilonproteobacteria isolated from the pelagic redoxclines of the Black and Baltic Seas and emended description of the genus Sulfurimonas.</title>
        <authorList>
            <person name="Henkel J.V."/>
            <person name="Laudan C."/>
            <person name="Werner J."/>
            <person name="Neu T."/>
            <person name="Plewe S."/>
            <person name="Sproer C."/>
            <person name="Bunk B."/>
            <person name="Schulz-Vogt H.N."/>
        </authorList>
    </citation>
    <scope>NUCLEOTIDE SEQUENCE [LARGE SCALE GENOMIC DNA]</scope>
    <source>
        <strain evidence="9 10">GD2</strain>
    </source>
</reference>
<keyword evidence="1" id="KW-0004">4Fe-4S</keyword>
<evidence type="ECO:0000256" key="5">
    <source>
        <dbReference type="ARBA" id="ARBA00023004"/>
    </source>
</evidence>
<evidence type="ECO:0000256" key="1">
    <source>
        <dbReference type="ARBA" id="ARBA00022485"/>
    </source>
</evidence>
<keyword evidence="5" id="KW-0408">Iron</keyword>
<name>A0A7S7LSU5_9BACT</name>
<keyword evidence="4" id="KW-0378">Hydrolase</keyword>
<dbReference type="EMBL" id="CP054492">
    <property type="protein sequence ID" value="QOY50904.1"/>
    <property type="molecule type" value="Genomic_DNA"/>
</dbReference>
<keyword evidence="7" id="KW-0234">DNA repair</keyword>
<dbReference type="GO" id="GO:0046872">
    <property type="term" value="F:metal ion binding"/>
    <property type="evidence" value="ECO:0007669"/>
    <property type="project" value="UniProtKB-KW"/>
</dbReference>
<evidence type="ECO:0000256" key="3">
    <source>
        <dbReference type="ARBA" id="ARBA00022763"/>
    </source>
</evidence>
<evidence type="ECO:0000256" key="4">
    <source>
        <dbReference type="ARBA" id="ARBA00022801"/>
    </source>
</evidence>